<reference evidence="3 4" key="1">
    <citation type="submission" date="2020-02" db="EMBL/GenBank/DDBJ databases">
        <title>Genome analysis of Thermosulfuriphilus ammonigenes ST65T, an anaerobic thermophilic chemolithoautotrophic bacterium isolated from a deep-sea hydrothermal vent.</title>
        <authorList>
            <person name="Slobodkina G."/>
            <person name="Allioux M."/>
            <person name="Merkel A."/>
            <person name="Alain K."/>
            <person name="Jebbar M."/>
            <person name="Slobodkin A."/>
        </authorList>
    </citation>
    <scope>NUCLEOTIDE SEQUENCE [LARGE SCALE GENOMIC DNA]</scope>
    <source>
        <strain evidence="3 4">ST65</strain>
    </source>
</reference>
<sequence length="388" mass="44886">MVELDFQKIRQKIENILNERLSPWATPHSAARRERPEELLAGDYRLPFSIDTDRILHSLAYTRYIDKTQVFSLSDNIHITRRVIHVQLVSKIARTIGRYLGLNEDLIEAISLGHDIGHPPFGHEGERFLDRLARMHNLPSFQHNIQGVRALRHLERGGQGWNLTLQVYDGILCHDGESDTYSLVPEKEKDFSRLDEEIIRRAQDPSYPLRPMTLEGCVVRLADTISYIGRDIEDAILVGLIRREDIPPRCQKVLGRTNGSIVFRLVTDLIAHSWGKGSVSFSPEVAEALKELKAFNLEHIYLNEAIKKDMDKIAWLFERLFERCLEDLHQGRREAPIFRDFLIHMPESYLQETPPPQIVIDFIAGMTDEYFVSLARELFFPGRLRAFL</sequence>
<gene>
    <name evidence="3" type="ORF">G4V39_06560</name>
</gene>
<dbReference type="InterPro" id="IPR026875">
    <property type="entry name" value="PHydrolase_assoc_dom"/>
</dbReference>
<dbReference type="InterPro" id="IPR051094">
    <property type="entry name" value="Diverse_Catalytic_Enzymes"/>
</dbReference>
<evidence type="ECO:0000313" key="4">
    <source>
        <dbReference type="Proteomes" id="UP000502179"/>
    </source>
</evidence>
<feature type="domain" description="HD" evidence="2">
    <location>
        <begin position="82"/>
        <end position="228"/>
    </location>
</feature>
<dbReference type="EMBL" id="CP048877">
    <property type="protein sequence ID" value="QIJ71944.1"/>
    <property type="molecule type" value="Genomic_DNA"/>
</dbReference>
<dbReference type="PROSITE" id="PS51831">
    <property type="entry name" value="HD"/>
    <property type="match status" value="1"/>
</dbReference>
<dbReference type="Proteomes" id="UP000502179">
    <property type="component" value="Chromosome"/>
</dbReference>
<dbReference type="KEGG" id="tav:G4V39_06560"/>
<dbReference type="SUPFAM" id="SSF109604">
    <property type="entry name" value="HD-domain/PDEase-like"/>
    <property type="match status" value="1"/>
</dbReference>
<dbReference type="Pfam" id="PF13286">
    <property type="entry name" value="HD_assoc"/>
    <property type="match status" value="1"/>
</dbReference>
<evidence type="ECO:0000259" key="2">
    <source>
        <dbReference type="PROSITE" id="PS51831"/>
    </source>
</evidence>
<dbReference type="InterPro" id="IPR006674">
    <property type="entry name" value="HD_domain"/>
</dbReference>
<dbReference type="Gene3D" id="1.10.3210.10">
    <property type="entry name" value="Hypothetical protein af1432"/>
    <property type="match status" value="1"/>
</dbReference>
<dbReference type="PANTHER" id="PTHR35795">
    <property type="entry name" value="SLR1885 PROTEIN"/>
    <property type="match status" value="1"/>
</dbReference>
<protein>
    <submittedName>
        <fullName evidence="3">HD domain-containing protein</fullName>
    </submittedName>
</protein>
<organism evidence="3 4">
    <name type="scientific">Thermosulfuriphilus ammonigenes</name>
    <dbReference type="NCBI Taxonomy" id="1936021"/>
    <lineage>
        <taxon>Bacteria</taxon>
        <taxon>Pseudomonadati</taxon>
        <taxon>Thermodesulfobacteriota</taxon>
        <taxon>Thermodesulfobacteria</taxon>
        <taxon>Thermodesulfobacteriales</taxon>
        <taxon>Thermodesulfobacteriaceae</taxon>
        <taxon>Thermosulfuriphilus</taxon>
    </lineage>
</organism>
<dbReference type="CDD" id="cd00077">
    <property type="entry name" value="HDc"/>
    <property type="match status" value="1"/>
</dbReference>
<keyword evidence="4" id="KW-1185">Reference proteome</keyword>
<dbReference type="PANTHER" id="PTHR35795:SF1">
    <property type="entry name" value="BIS(5'-NUCLEOSYL)-TETRAPHOSPHATASE, SYMMETRICAL"/>
    <property type="match status" value="1"/>
</dbReference>
<evidence type="ECO:0000313" key="3">
    <source>
        <dbReference type="EMBL" id="QIJ71944.1"/>
    </source>
</evidence>
<proteinExistence type="predicted"/>
<dbReference type="SMART" id="SM00471">
    <property type="entry name" value="HDc"/>
    <property type="match status" value="1"/>
</dbReference>
<evidence type="ECO:0000256" key="1">
    <source>
        <dbReference type="ARBA" id="ARBA00022801"/>
    </source>
</evidence>
<dbReference type="InterPro" id="IPR003607">
    <property type="entry name" value="HD/PDEase_dom"/>
</dbReference>
<accession>A0A6G7PW79</accession>
<dbReference type="Pfam" id="PF01966">
    <property type="entry name" value="HD"/>
    <property type="match status" value="1"/>
</dbReference>
<dbReference type="AlphaFoldDB" id="A0A6G7PW79"/>
<dbReference type="RefSeq" id="WP_166032161.1">
    <property type="nucleotide sequence ID" value="NZ_CP048877.1"/>
</dbReference>
<keyword evidence="1" id="KW-0378">Hydrolase</keyword>
<name>A0A6G7PW79_9BACT</name>
<dbReference type="GO" id="GO:0016787">
    <property type="term" value="F:hydrolase activity"/>
    <property type="evidence" value="ECO:0007669"/>
    <property type="project" value="UniProtKB-KW"/>
</dbReference>